<evidence type="ECO:0000313" key="1">
    <source>
        <dbReference type="EMBL" id="KRZ19238.1"/>
    </source>
</evidence>
<name>A0A0V1I8V1_9BILA</name>
<evidence type="ECO:0000313" key="2">
    <source>
        <dbReference type="Proteomes" id="UP000055024"/>
    </source>
</evidence>
<sequence>MKREQILRQEVKNRKRPCGWHPHMPKNTCKEDRQWRKATQSVQMNVARHTTSTLKGYYLLRAFLMKQLQHISLSISIEMDPPLPNYKLLPAKKLVSSLMGEIYNVKETNNSNSSIGT</sequence>
<comment type="caution">
    <text evidence="1">The sequence shown here is derived from an EMBL/GenBank/DDBJ whole genome shotgun (WGS) entry which is preliminary data.</text>
</comment>
<keyword evidence="2" id="KW-1185">Reference proteome</keyword>
<reference evidence="1 2" key="1">
    <citation type="submission" date="2015-01" db="EMBL/GenBank/DDBJ databases">
        <title>Evolution of Trichinella species and genotypes.</title>
        <authorList>
            <person name="Korhonen P.K."/>
            <person name="Edoardo P."/>
            <person name="Giuseppe L.R."/>
            <person name="Gasser R.B."/>
        </authorList>
    </citation>
    <scope>NUCLEOTIDE SEQUENCE [LARGE SCALE GENOMIC DNA]</scope>
    <source>
        <strain evidence="1">ISS1029</strain>
    </source>
</reference>
<dbReference type="EMBL" id="JYDP01000001">
    <property type="protein sequence ID" value="KRZ19238.1"/>
    <property type="molecule type" value="Genomic_DNA"/>
</dbReference>
<gene>
    <name evidence="1" type="ORF">T11_17060</name>
</gene>
<proteinExistence type="predicted"/>
<dbReference type="AlphaFoldDB" id="A0A0V1I8V1"/>
<organism evidence="1 2">
    <name type="scientific">Trichinella zimbabwensis</name>
    <dbReference type="NCBI Taxonomy" id="268475"/>
    <lineage>
        <taxon>Eukaryota</taxon>
        <taxon>Metazoa</taxon>
        <taxon>Ecdysozoa</taxon>
        <taxon>Nematoda</taxon>
        <taxon>Enoplea</taxon>
        <taxon>Dorylaimia</taxon>
        <taxon>Trichinellida</taxon>
        <taxon>Trichinellidae</taxon>
        <taxon>Trichinella</taxon>
    </lineage>
</organism>
<protein>
    <submittedName>
        <fullName evidence="1">Uncharacterized protein</fullName>
    </submittedName>
</protein>
<accession>A0A0V1I8V1</accession>
<dbReference type="Proteomes" id="UP000055024">
    <property type="component" value="Unassembled WGS sequence"/>
</dbReference>